<sequence>MQFDGHGRRRKRPCNGARAQSDIAVLMNNGAAAVDFGRRIVSKPGRTAFEPDLAEPHFPAPGGRRWRDPVFRRRRRARLPAALDLGLLFRLGCPNAGHFQKLPAIIARRRDLRLGDRKLARLERLLCQVQANVIQHDLFRLQQRQVRPFAVGLARTSGAAGALGTFCKRLARCRLAGRHRDRRHDHRFARGDPDIRQFQPRLLQHELEHGLRPRHPVMEFRIDRGVAELRPQLTRPPRRKPLRLQPRCFERAGQRTLAHRQLARMRERLAIGHFDRGLQLGRLVGFGTHQAIHLRIDRAHSKLARSGKRQRVFKADVSLPERDAVDGIAPSGLFCRCSGGRCRGRCRGSGFGGRSRLRHESRGEIQRAIRAAHSRDVQPLDVDTAQVRLPRERLDAVDVERELAVADERCAGERAHVQFAQRRRAGHEDVLLVLLLPETERQARVEQPVLDVCVLELRRKRHEARHIEPVEVDVQVRFARIGKRQHRAIERERRAIDVRAERRPCDDLHVMRQVGQERQRQRQVVDPHV</sequence>
<accession>A0ABM8TV41</accession>
<comment type="caution">
    <text evidence="1">The sequence shown here is derived from an EMBL/GenBank/DDBJ whole genome shotgun (WGS) entry which is preliminary data.</text>
</comment>
<protein>
    <submittedName>
        <fullName evidence="1">Uncharacterized protein</fullName>
    </submittedName>
</protein>
<reference evidence="1 2" key="1">
    <citation type="submission" date="2021-03" db="EMBL/GenBank/DDBJ databases">
        <authorList>
            <person name="Peeters C."/>
        </authorList>
    </citation>
    <scope>NUCLEOTIDE SEQUENCE [LARGE SCALE GENOMIC DNA]</scope>
    <source>
        <strain evidence="1 2">LMG 26411</strain>
    </source>
</reference>
<proteinExistence type="predicted"/>
<gene>
    <name evidence="1" type="ORF">LMG26411_07543</name>
</gene>
<dbReference type="EMBL" id="CAJPVI010000082">
    <property type="protein sequence ID" value="CAG2160514.1"/>
    <property type="molecule type" value="Genomic_DNA"/>
</dbReference>
<name>A0ABM8TV41_9BURK</name>
<dbReference type="Proteomes" id="UP000672657">
    <property type="component" value="Unassembled WGS sequence"/>
</dbReference>
<keyword evidence="2" id="KW-1185">Reference proteome</keyword>
<evidence type="ECO:0000313" key="1">
    <source>
        <dbReference type="EMBL" id="CAG2160514.1"/>
    </source>
</evidence>
<organism evidence="1 2">
    <name type="scientific">Cupriavidus numazuensis</name>
    <dbReference type="NCBI Taxonomy" id="221992"/>
    <lineage>
        <taxon>Bacteria</taxon>
        <taxon>Pseudomonadati</taxon>
        <taxon>Pseudomonadota</taxon>
        <taxon>Betaproteobacteria</taxon>
        <taxon>Burkholderiales</taxon>
        <taxon>Burkholderiaceae</taxon>
        <taxon>Cupriavidus</taxon>
    </lineage>
</organism>
<evidence type="ECO:0000313" key="2">
    <source>
        <dbReference type="Proteomes" id="UP000672657"/>
    </source>
</evidence>